<evidence type="ECO:0000256" key="1">
    <source>
        <dbReference type="SAM" id="MobiDB-lite"/>
    </source>
</evidence>
<gene>
    <name evidence="3" type="ORF">AVDCRST_MAG66-2432</name>
</gene>
<dbReference type="InterPro" id="IPR011635">
    <property type="entry name" value="CARDB"/>
</dbReference>
<dbReference type="AlphaFoldDB" id="A0A6J4PQD7"/>
<sequence length="148" mass="15190">MIAIAFNHEGAPDPVFGTLVIHQNLSGPSTDVQITATGGTGDDPNLSWGAQAICRIEDDGVLAVELPIVVAGPGGDGAAKISISVQVNEGSTATLTASMDTQTVARTFTLEAPESAFKAKFAIDPQNEVVESDETDNRSSCTFEAGGP</sequence>
<accession>A0A6J4PQD7</accession>
<protein>
    <recommendedName>
        <fullName evidence="2">CARDB domain-containing protein</fullName>
    </recommendedName>
</protein>
<dbReference type="EMBL" id="CADCUS010000345">
    <property type="protein sequence ID" value="CAA9416461.1"/>
    <property type="molecule type" value="Genomic_DNA"/>
</dbReference>
<organism evidence="3">
    <name type="scientific">uncultured Pseudonocardia sp</name>
    <dbReference type="NCBI Taxonomy" id="211455"/>
    <lineage>
        <taxon>Bacteria</taxon>
        <taxon>Bacillati</taxon>
        <taxon>Actinomycetota</taxon>
        <taxon>Actinomycetes</taxon>
        <taxon>Pseudonocardiales</taxon>
        <taxon>Pseudonocardiaceae</taxon>
        <taxon>Pseudonocardia</taxon>
        <taxon>environmental samples</taxon>
    </lineage>
</organism>
<name>A0A6J4PQD7_9PSEU</name>
<dbReference type="Pfam" id="PF07705">
    <property type="entry name" value="CARDB"/>
    <property type="match status" value="1"/>
</dbReference>
<evidence type="ECO:0000259" key="2">
    <source>
        <dbReference type="Pfam" id="PF07705"/>
    </source>
</evidence>
<feature type="region of interest" description="Disordered" evidence="1">
    <location>
        <begin position="128"/>
        <end position="148"/>
    </location>
</feature>
<proteinExistence type="predicted"/>
<reference evidence="3" key="1">
    <citation type="submission" date="2020-02" db="EMBL/GenBank/DDBJ databases">
        <authorList>
            <person name="Meier V. D."/>
        </authorList>
    </citation>
    <scope>NUCLEOTIDE SEQUENCE</scope>
    <source>
        <strain evidence="3">AVDCRST_MAG66</strain>
    </source>
</reference>
<dbReference type="GO" id="GO:0005975">
    <property type="term" value="P:carbohydrate metabolic process"/>
    <property type="evidence" value="ECO:0007669"/>
    <property type="project" value="UniProtKB-ARBA"/>
</dbReference>
<dbReference type="Gene3D" id="2.60.40.10">
    <property type="entry name" value="Immunoglobulins"/>
    <property type="match status" value="1"/>
</dbReference>
<feature type="domain" description="CARDB" evidence="2">
    <location>
        <begin position="70"/>
        <end position="139"/>
    </location>
</feature>
<dbReference type="InterPro" id="IPR013783">
    <property type="entry name" value="Ig-like_fold"/>
</dbReference>
<evidence type="ECO:0000313" key="3">
    <source>
        <dbReference type="EMBL" id="CAA9416461.1"/>
    </source>
</evidence>